<dbReference type="PRINTS" id="PR01217">
    <property type="entry name" value="PRICHEXTENSN"/>
</dbReference>
<reference evidence="2" key="1">
    <citation type="submission" date="2021-03" db="EMBL/GenBank/DDBJ databases">
        <authorList>
            <person name="Tran Van P."/>
        </authorList>
    </citation>
    <scope>NUCLEOTIDE SEQUENCE</scope>
</reference>
<feature type="region of interest" description="Disordered" evidence="1">
    <location>
        <begin position="127"/>
        <end position="214"/>
    </location>
</feature>
<organism evidence="2 3">
    <name type="scientific">Timema podura</name>
    <name type="common">Walking stick</name>
    <dbReference type="NCBI Taxonomy" id="61482"/>
    <lineage>
        <taxon>Eukaryota</taxon>
        <taxon>Metazoa</taxon>
        <taxon>Ecdysozoa</taxon>
        <taxon>Arthropoda</taxon>
        <taxon>Hexapoda</taxon>
        <taxon>Insecta</taxon>
        <taxon>Pterygota</taxon>
        <taxon>Neoptera</taxon>
        <taxon>Polyneoptera</taxon>
        <taxon>Phasmatodea</taxon>
        <taxon>Timematodea</taxon>
        <taxon>Timematoidea</taxon>
        <taxon>Timematidae</taxon>
        <taxon>Timema</taxon>
    </lineage>
</organism>
<evidence type="ECO:0000256" key="1">
    <source>
        <dbReference type="SAM" id="MobiDB-lite"/>
    </source>
</evidence>
<feature type="compositionally biased region" description="Polar residues" evidence="1">
    <location>
        <begin position="280"/>
        <end position="291"/>
    </location>
</feature>
<comment type="caution">
    <text evidence="2">The sequence shown here is derived from an EMBL/GenBank/DDBJ whole genome shotgun (WGS) entry which is preliminary data.</text>
</comment>
<protein>
    <submittedName>
        <fullName evidence="2">Uncharacterized protein</fullName>
    </submittedName>
</protein>
<evidence type="ECO:0000313" key="3">
    <source>
        <dbReference type="Proteomes" id="UP001153148"/>
    </source>
</evidence>
<accession>A0ABN7P1D8</accession>
<feature type="compositionally biased region" description="Pro residues" evidence="1">
    <location>
        <begin position="314"/>
        <end position="325"/>
    </location>
</feature>
<name>A0ABN7P1D8_TIMPD</name>
<proteinExistence type="predicted"/>
<feature type="compositionally biased region" description="Acidic residues" evidence="1">
    <location>
        <begin position="64"/>
        <end position="74"/>
    </location>
</feature>
<feature type="region of interest" description="Disordered" evidence="1">
    <location>
        <begin position="255"/>
        <end position="325"/>
    </location>
</feature>
<feature type="compositionally biased region" description="Polar residues" evidence="1">
    <location>
        <begin position="135"/>
        <end position="145"/>
    </location>
</feature>
<dbReference type="Proteomes" id="UP001153148">
    <property type="component" value="Unassembled WGS sequence"/>
</dbReference>
<feature type="compositionally biased region" description="Pro residues" evidence="1">
    <location>
        <begin position="147"/>
        <end position="165"/>
    </location>
</feature>
<keyword evidence="3" id="KW-1185">Reference proteome</keyword>
<evidence type="ECO:0000313" key="2">
    <source>
        <dbReference type="EMBL" id="CAG2059706.1"/>
    </source>
</evidence>
<gene>
    <name evidence="2" type="ORF">TPAB3V08_LOCUS6665</name>
</gene>
<sequence>MQRLVALNPVCAICRHDNSCCFTDVELRVLAKESENSSNSDTDHHYEMLYEVVGGQKTTKTTTEDDFDSFDSEASDSTYDKAVPQDGYDITNERLPNLPAGQNIYGITKIAEAAGKKMLKFRKSLSKMRTKRNSTDLGTLSVAQSPTLPPALPLTPPPTLPPALPPARSITPPSSSPPVLPPTRSITPPSTLPPVPPASSSHPAPMEKAVSSGSLSRRKYWSLRRFKRSLSSVSQHPLALPGAGNRKGTAMFYLSSADDMDSGPNRGGSSVYSEGGDIPSSRSSCGSTNTLVYECRLDDRAVGKKRPPLERPHSPPPLPPSQADI</sequence>
<feature type="compositionally biased region" description="Basic and acidic residues" evidence="1">
    <location>
        <begin position="295"/>
        <end position="313"/>
    </location>
</feature>
<feature type="region of interest" description="Disordered" evidence="1">
    <location>
        <begin position="60"/>
        <end position="94"/>
    </location>
</feature>
<dbReference type="EMBL" id="CAJPIN010010301">
    <property type="protein sequence ID" value="CAG2059706.1"/>
    <property type="molecule type" value="Genomic_DNA"/>
</dbReference>